<evidence type="ECO:0000313" key="2">
    <source>
        <dbReference type="EMBL" id="KAJ7085668.1"/>
    </source>
</evidence>
<evidence type="ECO:0000256" key="1">
    <source>
        <dbReference type="SAM" id="MobiDB-lite"/>
    </source>
</evidence>
<sequence>MHKINWRTRKESNRLQENGVPDVILDYMEWSRFAAQYLRQHAPKRRTSTSIYQWMSKAGSIHHMQGNGSYTTDEVLALAGIPPWVPAFDVLNDEYLYAVLHESHFQFLLERVYRMDEHLKTTRRTSKAGEYAMTVTYKEQKEFGEQLWVHAKKMAKVNPYLGQLIEAYNTLSEASKQWAKGTHFEEKELDDNLEDDLEDELETNLDLLRQPTLTHAFDLALIRHSCLLWGHLGPVIVGNTQQWDEVVNRQAGTALELGSRKFNLHTFVDRLPRQATRMQRLALTPITQLTDADKQLLEDVHGSVHPITEYFREKRANEAKKNLKKNTTGQGRTSTSYASHSISPPSPFFPYKAVHCGLSISWNYMDFIRRTIDEGGSEEMTLSMPQFEAASSRLGSFGRRNTNFSNFREYQGEFERMGSRMA</sequence>
<protein>
    <submittedName>
        <fullName evidence="2">Uncharacterized protein</fullName>
    </submittedName>
</protein>
<organism evidence="2 3">
    <name type="scientific">Mycena belliarum</name>
    <dbReference type="NCBI Taxonomy" id="1033014"/>
    <lineage>
        <taxon>Eukaryota</taxon>
        <taxon>Fungi</taxon>
        <taxon>Dikarya</taxon>
        <taxon>Basidiomycota</taxon>
        <taxon>Agaricomycotina</taxon>
        <taxon>Agaricomycetes</taxon>
        <taxon>Agaricomycetidae</taxon>
        <taxon>Agaricales</taxon>
        <taxon>Marasmiineae</taxon>
        <taxon>Mycenaceae</taxon>
        <taxon>Mycena</taxon>
    </lineage>
</organism>
<comment type="caution">
    <text evidence="2">The sequence shown here is derived from an EMBL/GenBank/DDBJ whole genome shotgun (WGS) entry which is preliminary data.</text>
</comment>
<dbReference type="AlphaFoldDB" id="A0AAD6XMV5"/>
<gene>
    <name evidence="2" type="ORF">B0H15DRAFT_801818</name>
</gene>
<reference evidence="2" key="1">
    <citation type="submission" date="2023-03" db="EMBL/GenBank/DDBJ databases">
        <title>Massive genome expansion in bonnet fungi (Mycena s.s.) driven by repeated elements and novel gene families across ecological guilds.</title>
        <authorList>
            <consortium name="Lawrence Berkeley National Laboratory"/>
            <person name="Harder C.B."/>
            <person name="Miyauchi S."/>
            <person name="Viragh M."/>
            <person name="Kuo A."/>
            <person name="Thoen E."/>
            <person name="Andreopoulos B."/>
            <person name="Lu D."/>
            <person name="Skrede I."/>
            <person name="Drula E."/>
            <person name="Henrissat B."/>
            <person name="Morin E."/>
            <person name="Kohler A."/>
            <person name="Barry K."/>
            <person name="LaButti K."/>
            <person name="Morin E."/>
            <person name="Salamov A."/>
            <person name="Lipzen A."/>
            <person name="Mereny Z."/>
            <person name="Hegedus B."/>
            <person name="Baldrian P."/>
            <person name="Stursova M."/>
            <person name="Weitz H."/>
            <person name="Taylor A."/>
            <person name="Grigoriev I.V."/>
            <person name="Nagy L.G."/>
            <person name="Martin F."/>
            <person name="Kauserud H."/>
        </authorList>
    </citation>
    <scope>NUCLEOTIDE SEQUENCE</scope>
    <source>
        <strain evidence="2">CBHHK173m</strain>
    </source>
</reference>
<feature type="compositionally biased region" description="Polar residues" evidence="1">
    <location>
        <begin position="325"/>
        <end position="338"/>
    </location>
</feature>
<name>A0AAD6XMV5_9AGAR</name>
<dbReference type="Proteomes" id="UP001222325">
    <property type="component" value="Unassembled WGS sequence"/>
</dbReference>
<proteinExistence type="predicted"/>
<accession>A0AAD6XMV5</accession>
<dbReference type="EMBL" id="JARJCN010000033">
    <property type="protein sequence ID" value="KAJ7085668.1"/>
    <property type="molecule type" value="Genomic_DNA"/>
</dbReference>
<keyword evidence="3" id="KW-1185">Reference proteome</keyword>
<evidence type="ECO:0000313" key="3">
    <source>
        <dbReference type="Proteomes" id="UP001222325"/>
    </source>
</evidence>
<feature type="region of interest" description="Disordered" evidence="1">
    <location>
        <begin position="319"/>
        <end position="339"/>
    </location>
</feature>